<dbReference type="EMBL" id="SOBW01000008">
    <property type="protein sequence ID" value="TDU40411.1"/>
    <property type="molecule type" value="Genomic_DNA"/>
</dbReference>
<accession>A0A4R7Q1N3</accession>
<reference evidence="1 2" key="1">
    <citation type="submission" date="2019-03" db="EMBL/GenBank/DDBJ databases">
        <title>Genomic Encyclopedia of Archaeal and Bacterial Type Strains, Phase II (KMG-II): from individual species to whole genera.</title>
        <authorList>
            <person name="Goeker M."/>
        </authorList>
    </citation>
    <scope>NUCLEOTIDE SEQUENCE [LARGE SCALE GENOMIC DNA]</scope>
    <source>
        <strain evidence="1 2">DSM 28135</strain>
    </source>
</reference>
<dbReference type="AlphaFoldDB" id="A0A4R7Q1N3"/>
<keyword evidence="2" id="KW-1185">Reference proteome</keyword>
<sequence length="46" mass="5257">MMANPTDNSGDKRLYLSIDHLKKGTYILSILLNNHVVKTIEIKKET</sequence>
<protein>
    <submittedName>
        <fullName evidence="1">Uncharacterized protein</fullName>
    </submittedName>
</protein>
<proteinExistence type="predicted"/>
<organism evidence="1 2">
    <name type="scientific">Gelidibacter sediminis</name>
    <dbReference type="NCBI Taxonomy" id="1608710"/>
    <lineage>
        <taxon>Bacteria</taxon>
        <taxon>Pseudomonadati</taxon>
        <taxon>Bacteroidota</taxon>
        <taxon>Flavobacteriia</taxon>
        <taxon>Flavobacteriales</taxon>
        <taxon>Flavobacteriaceae</taxon>
        <taxon>Gelidibacter</taxon>
    </lineage>
</organism>
<gene>
    <name evidence="1" type="ORF">BXY82_2458</name>
</gene>
<evidence type="ECO:0000313" key="2">
    <source>
        <dbReference type="Proteomes" id="UP000294689"/>
    </source>
</evidence>
<dbReference type="Proteomes" id="UP000294689">
    <property type="component" value="Unassembled WGS sequence"/>
</dbReference>
<comment type="caution">
    <text evidence="1">The sequence shown here is derived from an EMBL/GenBank/DDBJ whole genome shotgun (WGS) entry which is preliminary data.</text>
</comment>
<evidence type="ECO:0000313" key="1">
    <source>
        <dbReference type="EMBL" id="TDU40411.1"/>
    </source>
</evidence>
<name>A0A4R7Q1N3_9FLAO</name>